<dbReference type="Proteomes" id="UP000265160">
    <property type="component" value="LG9"/>
</dbReference>
<comment type="similarity">
    <text evidence="1">Belongs to the 5'-AMP-activated protein kinase gamma subunit family.</text>
</comment>
<dbReference type="GO" id="GO:0019887">
    <property type="term" value="F:protein kinase regulator activity"/>
    <property type="evidence" value="ECO:0007669"/>
    <property type="project" value="TreeGrafter"/>
</dbReference>
<dbReference type="PANTHER" id="PTHR13780:SF122">
    <property type="entry name" value="5'-AMP-ACTIVATED PROTEIN KINASE SUBUNIT GAMMA-2"/>
    <property type="match status" value="1"/>
</dbReference>
<keyword evidence="4" id="KW-0443">Lipid metabolism</keyword>
<feature type="compositionally biased region" description="Basic residues" evidence="7">
    <location>
        <begin position="626"/>
        <end position="636"/>
    </location>
</feature>
<dbReference type="GO" id="GO:0031588">
    <property type="term" value="C:nucleotide-activated protein kinase complex"/>
    <property type="evidence" value="ECO:0007669"/>
    <property type="project" value="TreeGrafter"/>
</dbReference>
<feature type="region of interest" description="Disordered" evidence="7">
    <location>
        <begin position="589"/>
        <end position="681"/>
    </location>
</feature>
<sequence length="681" mass="79117">MAMRRLSSLVLRKWKEKERWTGRRRSEPYAGGNEEEEDEGEETKKENRDRLTYGRMMRRKSEPCGATEEDQTEEKKKSGARRERRTYEPSVEEEEVRRDRRRAEPGRGRERRKSTSWLMAEDRAAGQADGTKLRRRSEPCGVLHVQLLPLSGRRRRELLQRRTGRRASCSEEEECHMTRGRSDPVGPLDYTYSLSSPPPPSAPPVSRQEEASVFHLETYLTEPRRPETRRLRSFSSPPDTGQRVSTFSSASFTSLSSSSCCQKPPPAPPPVASPPPAPPVGTLVEVADTMSEQPDPDDAASEASERDIYMRFMKCHKCYDIIPTSSKLVVFDTTLQVKKAFFALVANGVRAAPLWESKKQSFVGMLTITDFINILTRYYKSPMVQIYELEEHKIETWRELYLQETFKPLVHISPDASVFEAVHSLIKNKIHRLPVIDPVSGNALYILTHKRILKFLQLFVCEMPMPAFMKQTLEELSVGTYTNIAYIHPDTPLITALSVFTHRRVSALPVVDHHGKVVDIYSKFDVINLAAEKTYNNLDVTVTQALRHRSQYFEGVMKCNKLETLETIVDRIVKAEVWGGRSLSPLSRQLWTQRDRSRTETKSRTRTWDQSLEQIQKQKVNPSQISRRRRRSRRPGTPKQEERPMLQRQTERERRRKTRRERRGERIKMRKQKERKRRGRR</sequence>
<evidence type="ECO:0000256" key="2">
    <source>
        <dbReference type="ARBA" id="ARBA00022737"/>
    </source>
</evidence>
<keyword evidence="4" id="KW-0444">Lipid biosynthesis</keyword>
<feature type="compositionally biased region" description="Basic and acidic residues" evidence="7">
    <location>
        <begin position="639"/>
        <end position="653"/>
    </location>
</feature>
<dbReference type="AlphaFoldDB" id="A0A3P9CXN3"/>
<dbReference type="Gene3D" id="3.10.580.10">
    <property type="entry name" value="CBS-domain"/>
    <property type="match status" value="2"/>
</dbReference>
<dbReference type="SUPFAM" id="SSF54631">
    <property type="entry name" value="CBS-domain pair"/>
    <property type="match status" value="2"/>
</dbReference>
<feature type="compositionally biased region" description="Basic residues" evidence="7">
    <location>
        <begin position="668"/>
        <end position="681"/>
    </location>
</feature>
<feature type="compositionally biased region" description="Low complexity" evidence="7">
    <location>
        <begin position="244"/>
        <end position="262"/>
    </location>
</feature>
<feature type="compositionally biased region" description="Basic and acidic residues" evidence="7">
    <location>
        <begin position="42"/>
        <end position="52"/>
    </location>
</feature>
<dbReference type="SMART" id="SM00116">
    <property type="entry name" value="CBS"/>
    <property type="match status" value="3"/>
</dbReference>
<evidence type="ECO:0000256" key="7">
    <source>
        <dbReference type="SAM" id="MobiDB-lite"/>
    </source>
</evidence>
<comment type="subunit">
    <text evidence="5">AMPK is a heterotrimer of an alpha catalytic subunit (PRKAA1 or PRKAA2), a beta (PRKAB1 or PRKAB2) and a gamma non-catalytic subunits (PRKAG1, PRKAG2 or PRKAG3). Interacts with FNIP1 and FNIP2.</text>
</comment>
<feature type="domain" description="CBS" evidence="8">
    <location>
        <begin position="405"/>
        <end position="465"/>
    </location>
</feature>
<feature type="compositionally biased region" description="Pro residues" evidence="7">
    <location>
        <begin position="263"/>
        <end position="279"/>
    </location>
</feature>
<dbReference type="InterPro" id="IPR050511">
    <property type="entry name" value="AMPK_gamma/SDS23_families"/>
</dbReference>
<dbReference type="GO" id="GO:0005634">
    <property type="term" value="C:nucleus"/>
    <property type="evidence" value="ECO:0007669"/>
    <property type="project" value="TreeGrafter"/>
</dbReference>
<feature type="region of interest" description="Disordered" evidence="7">
    <location>
        <begin position="17"/>
        <end position="137"/>
    </location>
</feature>
<feature type="domain" description="CBS" evidence="8">
    <location>
        <begin position="480"/>
        <end position="540"/>
    </location>
</feature>
<feature type="compositionally biased region" description="Basic and acidic residues" evidence="7">
    <location>
        <begin position="95"/>
        <end position="108"/>
    </location>
</feature>
<keyword evidence="3 6" id="KW-0129">CBS domain</keyword>
<dbReference type="PANTHER" id="PTHR13780">
    <property type="entry name" value="AMP-ACTIVATED PROTEIN KINASE, GAMMA REGULATORY SUBUNIT"/>
    <property type="match status" value="1"/>
</dbReference>
<organism evidence="9 10">
    <name type="scientific">Maylandia zebra</name>
    <name type="common">zebra mbuna</name>
    <dbReference type="NCBI Taxonomy" id="106582"/>
    <lineage>
        <taxon>Eukaryota</taxon>
        <taxon>Metazoa</taxon>
        <taxon>Chordata</taxon>
        <taxon>Craniata</taxon>
        <taxon>Vertebrata</taxon>
        <taxon>Euteleostomi</taxon>
        <taxon>Actinopterygii</taxon>
        <taxon>Neopterygii</taxon>
        <taxon>Teleostei</taxon>
        <taxon>Neoteleostei</taxon>
        <taxon>Acanthomorphata</taxon>
        <taxon>Ovalentaria</taxon>
        <taxon>Cichlomorphae</taxon>
        <taxon>Cichliformes</taxon>
        <taxon>Cichlidae</taxon>
        <taxon>African cichlids</taxon>
        <taxon>Pseudocrenilabrinae</taxon>
        <taxon>Haplochromini</taxon>
        <taxon>Maylandia</taxon>
        <taxon>Maylandia zebra complex</taxon>
    </lineage>
</organism>
<dbReference type="PROSITE" id="PS51371">
    <property type="entry name" value="CBS"/>
    <property type="match status" value="3"/>
</dbReference>
<dbReference type="FunFam" id="3.10.580.10:FF:000004">
    <property type="entry name" value="Protein kinase AMP-activated non-catalytic subunit gamma 2"/>
    <property type="match status" value="1"/>
</dbReference>
<evidence type="ECO:0000256" key="6">
    <source>
        <dbReference type="PROSITE-ProRule" id="PRU00703"/>
    </source>
</evidence>
<proteinExistence type="inferred from homology"/>
<feature type="compositionally biased region" description="Basic and acidic residues" evidence="7">
    <location>
        <begin position="73"/>
        <end position="87"/>
    </location>
</feature>
<protein>
    <submittedName>
        <fullName evidence="9">5'-AMP-activated protein kinase subunit gamma-2</fullName>
    </submittedName>
</protein>
<keyword evidence="2" id="KW-0677">Repeat</keyword>
<dbReference type="Ensembl" id="ENSMZET00005027712.1">
    <property type="protein sequence ID" value="ENSMZEP00005026849.1"/>
    <property type="gene ID" value="ENSMZEG00005020024.1"/>
</dbReference>
<dbReference type="STRING" id="106582.ENSMZEP00005026849"/>
<evidence type="ECO:0000313" key="9">
    <source>
        <dbReference type="Ensembl" id="ENSMZEP00005026849.1"/>
    </source>
</evidence>
<dbReference type="GO" id="GO:0016208">
    <property type="term" value="F:AMP binding"/>
    <property type="evidence" value="ECO:0007669"/>
    <property type="project" value="TreeGrafter"/>
</dbReference>
<feature type="compositionally biased region" description="Polar residues" evidence="7">
    <location>
        <begin position="608"/>
        <end position="625"/>
    </location>
</feature>
<keyword evidence="4" id="KW-0275">Fatty acid biosynthesis</keyword>
<feature type="compositionally biased region" description="Basic and acidic residues" evidence="7">
    <location>
        <begin position="17"/>
        <end position="27"/>
    </location>
</feature>
<keyword evidence="10" id="KW-1185">Reference proteome</keyword>
<feature type="compositionally biased region" description="Polar residues" evidence="7">
    <location>
        <begin position="233"/>
        <end position="243"/>
    </location>
</feature>
<evidence type="ECO:0000256" key="3">
    <source>
        <dbReference type="ARBA" id="ARBA00023122"/>
    </source>
</evidence>
<accession>A0A3P9CXN3</accession>
<name>A0A3P9CXN3_9CICH</name>
<dbReference type="GO" id="GO:0019901">
    <property type="term" value="F:protein kinase binding"/>
    <property type="evidence" value="ECO:0007669"/>
    <property type="project" value="TreeGrafter"/>
</dbReference>
<feature type="region of interest" description="Disordered" evidence="7">
    <location>
        <begin position="158"/>
        <end position="282"/>
    </location>
</feature>
<reference evidence="9 10" key="1">
    <citation type="journal article" date="2014" name="Nature">
        <title>The genomic substrate for adaptive radiation in African cichlid fish.</title>
        <authorList>
            <person name="Brawand D."/>
            <person name="Wagner C.E."/>
            <person name="Li Y.I."/>
            <person name="Malinsky M."/>
            <person name="Keller I."/>
            <person name="Fan S."/>
            <person name="Simakov O."/>
            <person name="Ng A.Y."/>
            <person name="Lim Z.W."/>
            <person name="Bezault E."/>
            <person name="Turner-Maier J."/>
            <person name="Johnson J."/>
            <person name="Alcazar R."/>
            <person name="Noh H.J."/>
            <person name="Russell P."/>
            <person name="Aken B."/>
            <person name="Alfoldi J."/>
            <person name="Amemiya C."/>
            <person name="Azzouzi N."/>
            <person name="Baroiller J.F."/>
            <person name="Barloy-Hubler F."/>
            <person name="Berlin A."/>
            <person name="Bloomquist R."/>
            <person name="Carleton K.L."/>
            <person name="Conte M.A."/>
            <person name="D'Cotta H."/>
            <person name="Eshel O."/>
            <person name="Gaffney L."/>
            <person name="Galibert F."/>
            <person name="Gante H.F."/>
            <person name="Gnerre S."/>
            <person name="Greuter L."/>
            <person name="Guyon R."/>
            <person name="Haddad N.S."/>
            <person name="Haerty W."/>
            <person name="Harris R.M."/>
            <person name="Hofmann H.A."/>
            <person name="Hourlier T."/>
            <person name="Hulata G."/>
            <person name="Jaffe D.B."/>
            <person name="Lara M."/>
            <person name="Lee A.P."/>
            <person name="MacCallum I."/>
            <person name="Mwaiko S."/>
            <person name="Nikaido M."/>
            <person name="Nishihara H."/>
            <person name="Ozouf-Costaz C."/>
            <person name="Penman D.J."/>
            <person name="Przybylski D."/>
            <person name="Rakotomanga M."/>
            <person name="Renn S.C.P."/>
            <person name="Ribeiro F.J."/>
            <person name="Ron M."/>
            <person name="Salzburger W."/>
            <person name="Sanchez-Pulido L."/>
            <person name="Santos M.E."/>
            <person name="Searle S."/>
            <person name="Sharpe T."/>
            <person name="Swofford R."/>
            <person name="Tan F.J."/>
            <person name="Williams L."/>
            <person name="Young S."/>
            <person name="Yin S."/>
            <person name="Okada N."/>
            <person name="Kocher T.D."/>
            <person name="Miska E.A."/>
            <person name="Lander E.S."/>
            <person name="Venkatesh B."/>
            <person name="Fernald R.D."/>
            <person name="Meyer A."/>
            <person name="Ponting C.P."/>
            <person name="Streelman J.T."/>
            <person name="Lindblad-Toh K."/>
            <person name="Seehausen O."/>
            <person name="Di Palma F."/>
        </authorList>
    </citation>
    <scope>NUCLEOTIDE SEQUENCE</scope>
</reference>
<dbReference type="Pfam" id="PF00571">
    <property type="entry name" value="CBS"/>
    <property type="match status" value="2"/>
</dbReference>
<dbReference type="GO" id="GO:0005737">
    <property type="term" value="C:cytoplasm"/>
    <property type="evidence" value="ECO:0007669"/>
    <property type="project" value="TreeGrafter"/>
</dbReference>
<evidence type="ECO:0000259" key="8">
    <source>
        <dbReference type="PROSITE" id="PS51371"/>
    </source>
</evidence>
<reference evidence="9" key="3">
    <citation type="submission" date="2025-09" db="UniProtKB">
        <authorList>
            <consortium name="Ensembl"/>
        </authorList>
    </citation>
    <scope>IDENTIFICATION</scope>
</reference>
<dbReference type="InterPro" id="IPR046342">
    <property type="entry name" value="CBS_dom_sf"/>
</dbReference>
<evidence type="ECO:0000256" key="4">
    <source>
        <dbReference type="ARBA" id="ARBA00023160"/>
    </source>
</evidence>
<keyword evidence="4" id="KW-0276">Fatty acid metabolism</keyword>
<evidence type="ECO:0000313" key="10">
    <source>
        <dbReference type="Proteomes" id="UP000265160"/>
    </source>
</evidence>
<reference evidence="9" key="2">
    <citation type="submission" date="2025-08" db="UniProtKB">
        <authorList>
            <consortium name="Ensembl"/>
        </authorList>
    </citation>
    <scope>IDENTIFICATION</scope>
</reference>
<evidence type="ECO:0000256" key="5">
    <source>
        <dbReference type="ARBA" id="ARBA00025878"/>
    </source>
</evidence>
<dbReference type="CDD" id="cd04618">
    <property type="entry name" value="CBS_euAMPK_gamma-like_repeat1"/>
    <property type="match status" value="1"/>
</dbReference>
<dbReference type="InterPro" id="IPR000644">
    <property type="entry name" value="CBS_dom"/>
</dbReference>
<dbReference type="GeneTree" id="ENSGT00950000183019"/>
<dbReference type="GO" id="GO:0006633">
    <property type="term" value="P:fatty acid biosynthetic process"/>
    <property type="evidence" value="ECO:0007669"/>
    <property type="project" value="UniProtKB-KW"/>
</dbReference>
<evidence type="ECO:0000256" key="1">
    <source>
        <dbReference type="ARBA" id="ARBA00006750"/>
    </source>
</evidence>
<dbReference type="CDD" id="cd04641">
    <property type="entry name" value="CBS_euAMPK_gamma-like_repeat2"/>
    <property type="match status" value="1"/>
</dbReference>
<feature type="domain" description="CBS" evidence="8">
    <location>
        <begin position="323"/>
        <end position="383"/>
    </location>
</feature>
<feature type="compositionally biased region" description="Basic and acidic residues" evidence="7">
    <location>
        <begin position="593"/>
        <end position="607"/>
    </location>
</feature>